<evidence type="ECO:0000313" key="2">
    <source>
        <dbReference type="EMBL" id="CAH2090249.1"/>
    </source>
</evidence>
<dbReference type="AlphaFoldDB" id="A0AAU9TXQ7"/>
<protein>
    <recommendedName>
        <fullName evidence="1">CFAP61 dimerisation domain-containing protein</fullName>
    </recommendedName>
</protein>
<dbReference type="InterPro" id="IPR038884">
    <property type="entry name" value="CFAP61"/>
</dbReference>
<organism evidence="2 3">
    <name type="scientific">Euphydryas editha</name>
    <name type="common">Edith's checkerspot</name>
    <dbReference type="NCBI Taxonomy" id="104508"/>
    <lineage>
        <taxon>Eukaryota</taxon>
        <taxon>Metazoa</taxon>
        <taxon>Ecdysozoa</taxon>
        <taxon>Arthropoda</taxon>
        <taxon>Hexapoda</taxon>
        <taxon>Insecta</taxon>
        <taxon>Pterygota</taxon>
        <taxon>Neoptera</taxon>
        <taxon>Endopterygota</taxon>
        <taxon>Lepidoptera</taxon>
        <taxon>Glossata</taxon>
        <taxon>Ditrysia</taxon>
        <taxon>Papilionoidea</taxon>
        <taxon>Nymphalidae</taxon>
        <taxon>Nymphalinae</taxon>
        <taxon>Euphydryas</taxon>
    </lineage>
</organism>
<keyword evidence="3" id="KW-1185">Reference proteome</keyword>
<gene>
    <name evidence="2" type="ORF">EEDITHA_LOCUS6225</name>
</gene>
<dbReference type="InterPro" id="IPR056299">
    <property type="entry name" value="CFAP61_dimer"/>
</dbReference>
<dbReference type="PANTHER" id="PTHR21178">
    <property type="entry name" value="CILIA- AND FLAGELLA-ASSOCIATED PROTEIN 61"/>
    <property type="match status" value="1"/>
</dbReference>
<evidence type="ECO:0000313" key="3">
    <source>
        <dbReference type="Proteomes" id="UP001153954"/>
    </source>
</evidence>
<feature type="domain" description="CFAP61 dimerisation" evidence="1">
    <location>
        <begin position="305"/>
        <end position="420"/>
    </location>
</feature>
<reference evidence="2" key="1">
    <citation type="submission" date="2022-03" db="EMBL/GenBank/DDBJ databases">
        <authorList>
            <person name="Tunstrom K."/>
        </authorList>
    </citation>
    <scope>NUCLEOTIDE SEQUENCE</scope>
</reference>
<accession>A0AAU9TXQ7</accession>
<proteinExistence type="predicted"/>
<sequence length="532" mass="60610">MIIRKGKPCHRILMDNPIYKPDFVPLPPEMPENVMVINSLYEANACLRKLMRMISETKNNSNCLSEYNQIVVYGDCIEAYSCIAALLELGISPNNIAFVEPFPPEDNTAMRVNCFNNETVDERVQASVEKLGVRVYRRCYFQGWSQKEIRVEFLRLMTPMHVIHLPCFALFYYGIKAIDLNAFKAINECGLVYDGGLVVGPWFDTNDPYVYGAGPCVKYSRRLYAPHQVHKYYCSEDVGEALARLFLRKLDPFMTGRAELDPVTSELMQRYSSCLLSCRNSHASVTSTPRTSASLSKMRWQPVMKFESPIVQSATLPGPLHYMKLRAPGRAVPAAVSLLLPDQGHTLITDKRQNYFSLQINALHCIESITCLSWKQFSCETLTQLYGKHEAYFNNLLGRYKMNLIDDLYEYFTQTWTAALYQEPFSVLLNDIYKQGGNTVYDVVKTKYNEFYGDRKTDDKSIHETLSEAPEGVAQLDTGCKECGQNEALRHDAGTFWKAVGGDGIVYSLLSRYLNKNIVTNPQYAIPDQEFI</sequence>
<dbReference type="Pfam" id="PF23150">
    <property type="entry name" value="CFAP61_dimer"/>
    <property type="match status" value="1"/>
</dbReference>
<name>A0AAU9TXQ7_EUPED</name>
<dbReference type="Proteomes" id="UP001153954">
    <property type="component" value="Unassembled WGS sequence"/>
</dbReference>
<comment type="caution">
    <text evidence="2">The sequence shown here is derived from an EMBL/GenBank/DDBJ whole genome shotgun (WGS) entry which is preliminary data.</text>
</comment>
<dbReference type="EMBL" id="CAKOGL010000009">
    <property type="protein sequence ID" value="CAH2090249.1"/>
    <property type="molecule type" value="Genomic_DNA"/>
</dbReference>
<dbReference type="PANTHER" id="PTHR21178:SF8">
    <property type="entry name" value="CILIA- AND FLAGELLA-ASSOCIATED PROTEIN 61"/>
    <property type="match status" value="1"/>
</dbReference>
<evidence type="ECO:0000259" key="1">
    <source>
        <dbReference type="Pfam" id="PF23150"/>
    </source>
</evidence>